<keyword evidence="2" id="KW-1185">Reference proteome</keyword>
<sequence>MIHFSARARQAYPFEGFAEGSRLASPIQALEGSKTCVV</sequence>
<dbReference type="Proteomes" id="UP000215086">
    <property type="component" value="Chromosome"/>
</dbReference>
<evidence type="ECO:0000313" key="1">
    <source>
        <dbReference type="EMBL" id="ASV73133.1"/>
    </source>
</evidence>
<reference evidence="1 2" key="1">
    <citation type="journal article" name="Front. Microbiol.">
        <title>Sugar Metabolism of the First Thermophilic Planctomycete Thermogutta terrifontis: Comparative Genomic and Transcriptomic Approaches.</title>
        <authorList>
            <person name="Elcheninov A.G."/>
            <person name="Menzel P."/>
            <person name="Gudbergsdottir S.R."/>
            <person name="Slesarev A.I."/>
            <person name="Kadnikov V.V."/>
            <person name="Krogh A."/>
            <person name="Bonch-Osmolovskaya E.A."/>
            <person name="Peng X."/>
            <person name="Kublanov I.V."/>
        </authorList>
    </citation>
    <scope>NUCLEOTIDE SEQUENCE [LARGE SCALE GENOMIC DNA]</scope>
    <source>
        <strain evidence="1 2">R1</strain>
    </source>
</reference>
<dbReference type="KEGG" id="ttf:THTE_0531"/>
<name>A0A286RAZ2_9BACT</name>
<organism evidence="1 2">
    <name type="scientific">Thermogutta terrifontis</name>
    <dbReference type="NCBI Taxonomy" id="1331910"/>
    <lineage>
        <taxon>Bacteria</taxon>
        <taxon>Pseudomonadati</taxon>
        <taxon>Planctomycetota</taxon>
        <taxon>Planctomycetia</taxon>
        <taxon>Pirellulales</taxon>
        <taxon>Thermoguttaceae</taxon>
        <taxon>Thermogutta</taxon>
    </lineage>
</organism>
<dbReference type="EMBL" id="CP018477">
    <property type="protein sequence ID" value="ASV73133.1"/>
    <property type="molecule type" value="Genomic_DNA"/>
</dbReference>
<proteinExistence type="predicted"/>
<protein>
    <submittedName>
        <fullName evidence="1">Uncharacterized protein</fullName>
    </submittedName>
</protein>
<evidence type="ECO:0000313" key="2">
    <source>
        <dbReference type="Proteomes" id="UP000215086"/>
    </source>
</evidence>
<gene>
    <name evidence="1" type="ORF">THTE_0531</name>
</gene>
<accession>A0A286RAZ2</accession>
<dbReference type="AlphaFoldDB" id="A0A286RAZ2"/>